<keyword evidence="1" id="KW-0808">Transferase</keyword>
<keyword evidence="4" id="KW-1185">Reference proteome</keyword>
<accession>A0A2S4WM71</accession>
<evidence type="ECO:0000256" key="2">
    <source>
        <dbReference type="ARBA" id="ARBA00023315"/>
    </source>
</evidence>
<name>A0A2S4WM71_9BASI</name>
<dbReference type="GO" id="GO:0008080">
    <property type="term" value="F:N-acetyltransferase activity"/>
    <property type="evidence" value="ECO:0007669"/>
    <property type="project" value="InterPro"/>
</dbReference>
<dbReference type="VEuPathDB" id="FungiDB:PSTT_06354"/>
<dbReference type="PANTHER" id="PTHR13256:SF16">
    <property type="entry name" value="ALPHA_BETA-TUBULIN-N-ACETYLTRANSFERASE 9"/>
    <property type="match status" value="1"/>
</dbReference>
<dbReference type="InterPro" id="IPR039135">
    <property type="entry name" value="NAT9-like"/>
</dbReference>
<evidence type="ECO:0000313" key="3">
    <source>
        <dbReference type="EMBL" id="POW22849.1"/>
    </source>
</evidence>
<dbReference type="Proteomes" id="UP000238274">
    <property type="component" value="Unassembled WGS sequence"/>
</dbReference>
<dbReference type="OrthoDB" id="5043642at2759"/>
<reference evidence="4" key="3">
    <citation type="journal article" date="2018" name="Mol. Plant Microbe Interact.">
        <title>Genome sequence resources for the wheat stripe rust pathogen (Puccinia striiformis f. sp. tritici) and the barley stripe rust pathogen (Puccinia striiformis f. sp. hordei).</title>
        <authorList>
            <person name="Xia C."/>
            <person name="Wang M."/>
            <person name="Yin C."/>
            <person name="Cornejo O.E."/>
            <person name="Hulbert S.H."/>
            <person name="Chen X."/>
        </authorList>
    </citation>
    <scope>NUCLEOTIDE SEQUENCE [LARGE SCALE GENOMIC DNA]</scope>
    <source>
        <strain evidence="4">93TX-2</strain>
    </source>
</reference>
<keyword evidence="2" id="KW-0012">Acyltransferase</keyword>
<evidence type="ECO:0000256" key="1">
    <source>
        <dbReference type="ARBA" id="ARBA00022679"/>
    </source>
</evidence>
<comment type="caution">
    <text evidence="3">The sequence shown here is derived from an EMBL/GenBank/DDBJ whole genome shotgun (WGS) entry which is preliminary data.</text>
</comment>
<evidence type="ECO:0000313" key="4">
    <source>
        <dbReference type="Proteomes" id="UP000238274"/>
    </source>
</evidence>
<organism evidence="3 4">
    <name type="scientific">Puccinia striiformis</name>
    <dbReference type="NCBI Taxonomy" id="27350"/>
    <lineage>
        <taxon>Eukaryota</taxon>
        <taxon>Fungi</taxon>
        <taxon>Dikarya</taxon>
        <taxon>Basidiomycota</taxon>
        <taxon>Pucciniomycotina</taxon>
        <taxon>Pucciniomycetes</taxon>
        <taxon>Pucciniales</taxon>
        <taxon>Pucciniaceae</taxon>
        <taxon>Puccinia</taxon>
    </lineage>
</organism>
<dbReference type="PANTHER" id="PTHR13256">
    <property type="entry name" value="N-ACETYLTRANSFERASE 9"/>
    <property type="match status" value="1"/>
</dbReference>
<dbReference type="EMBL" id="PKSM01000006">
    <property type="protein sequence ID" value="POW22849.1"/>
    <property type="molecule type" value="Genomic_DNA"/>
</dbReference>
<dbReference type="AlphaFoldDB" id="A0A2S4WM71"/>
<protein>
    <submittedName>
        <fullName evidence="3">Uncharacterized protein</fullName>
    </submittedName>
</protein>
<dbReference type="Gene3D" id="3.40.630.30">
    <property type="match status" value="1"/>
</dbReference>
<proteinExistence type="predicted"/>
<reference evidence="3 4" key="1">
    <citation type="submission" date="2017-12" db="EMBL/GenBank/DDBJ databases">
        <title>Gene loss provides genomic basis for host adaptation in cereal stripe rust fungi.</title>
        <authorList>
            <person name="Xia C."/>
        </authorList>
    </citation>
    <scope>NUCLEOTIDE SEQUENCE [LARGE SCALE GENOMIC DNA]</scope>
    <source>
        <strain evidence="3 4">93TX-2</strain>
    </source>
</reference>
<gene>
    <name evidence="3" type="ORF">PSHT_00767</name>
</gene>
<dbReference type="VEuPathDB" id="FungiDB:PSHT_00767"/>
<sequence length="300" mass="34812">MRESKEHVPQYHLWMSDHQLRLSTASDLLSIDQEYEMCERWALDDDKLTFIIFERNPISGSSPDLVHLNRSDSDLQTYLLGEMMSVFFRHFNSGVSIEVVKADSIFKKKKKNPDPTRKKKRRCEFILKKRGNESKREETKNGEVKKPQKGELEIMIASIHHRKRGLATEALQLFLSYIQIISTSTTDLPNSLNTHRFSPSSTISFFFVKISFDNRISQLLFQKLGFVQVSSNLVFEEFEFRLSNSESSMNSSHFSVHPLLDSSILPKENDYPLVSVYESHWVNRSSMRIGLAHFPPTSDR</sequence>
<reference evidence="4" key="2">
    <citation type="journal article" date="2018" name="BMC Genomics">
        <title>Genomic insights into host adaptation between the wheat stripe rust pathogen (Puccinia striiformis f. sp. tritici) and the barley stripe rust pathogen (Puccinia striiformis f. sp. hordei).</title>
        <authorList>
            <person name="Xia C."/>
            <person name="Wang M."/>
            <person name="Yin C."/>
            <person name="Cornejo O.E."/>
            <person name="Hulbert S.H."/>
            <person name="Chen X."/>
        </authorList>
    </citation>
    <scope>NUCLEOTIDE SEQUENCE [LARGE SCALE GENOMIC DNA]</scope>
    <source>
        <strain evidence="4">93TX-2</strain>
    </source>
</reference>